<dbReference type="Pfam" id="PF00583">
    <property type="entry name" value="Acetyltransf_1"/>
    <property type="match status" value="1"/>
</dbReference>
<evidence type="ECO:0000313" key="3">
    <source>
        <dbReference type="Proteomes" id="UP000223606"/>
    </source>
</evidence>
<dbReference type="AlphaFoldDB" id="A0A2C9DBI2"/>
<gene>
    <name evidence="2" type="ORF">HDIA_4116</name>
</gene>
<organism evidence="2 3">
    <name type="scientific">Hartmannibacter diazotrophicus</name>
    <dbReference type="NCBI Taxonomy" id="1482074"/>
    <lineage>
        <taxon>Bacteria</taxon>
        <taxon>Pseudomonadati</taxon>
        <taxon>Pseudomonadota</taxon>
        <taxon>Alphaproteobacteria</taxon>
        <taxon>Hyphomicrobiales</taxon>
        <taxon>Pleomorphomonadaceae</taxon>
        <taxon>Hartmannibacter</taxon>
    </lineage>
</organism>
<dbReference type="OrthoDB" id="9815099at2"/>
<dbReference type="SUPFAM" id="SSF55729">
    <property type="entry name" value="Acyl-CoA N-acyltransferases (Nat)"/>
    <property type="match status" value="1"/>
</dbReference>
<dbReference type="EMBL" id="LT960614">
    <property type="protein sequence ID" value="SON57657.1"/>
    <property type="molecule type" value="Genomic_DNA"/>
</dbReference>
<evidence type="ECO:0000313" key="2">
    <source>
        <dbReference type="EMBL" id="SON57657.1"/>
    </source>
</evidence>
<name>A0A2C9DBI2_9HYPH</name>
<proteinExistence type="predicted"/>
<reference evidence="3" key="1">
    <citation type="submission" date="2017-09" db="EMBL/GenBank/DDBJ databases">
        <title>Genome sequence of Nannocystis excedens DSM 71.</title>
        <authorList>
            <person name="Blom J."/>
        </authorList>
    </citation>
    <scope>NUCLEOTIDE SEQUENCE [LARGE SCALE GENOMIC DNA]</scope>
    <source>
        <strain evidence="3">type strain: E19</strain>
    </source>
</reference>
<keyword evidence="3" id="KW-1185">Reference proteome</keyword>
<dbReference type="GO" id="GO:0016747">
    <property type="term" value="F:acyltransferase activity, transferring groups other than amino-acyl groups"/>
    <property type="evidence" value="ECO:0007669"/>
    <property type="project" value="InterPro"/>
</dbReference>
<dbReference type="PROSITE" id="PS51186">
    <property type="entry name" value="GNAT"/>
    <property type="match status" value="1"/>
</dbReference>
<evidence type="ECO:0000259" key="1">
    <source>
        <dbReference type="PROSITE" id="PS51186"/>
    </source>
</evidence>
<dbReference type="Gene3D" id="3.40.630.30">
    <property type="match status" value="1"/>
</dbReference>
<dbReference type="Proteomes" id="UP000223606">
    <property type="component" value="Chromosome 1"/>
</dbReference>
<sequence>MFQVVANTSAASDLVVTDETFYDIAAREALLDASFGPARFLKSSERIREGRLPAAGLALAAHLGGRLVGTVRLWNIAAGDAGEALLLGPLAADPSIRNAGIGSALMRHAMVRARLLGHRGVILVGDPEYYVRFGFSADHTGGLAMPGPFERHRLLAAEFAADAFLGANGLIAPTGVFADTQERLAA</sequence>
<protein>
    <submittedName>
        <fullName evidence="2">Putative acetyltransferase</fullName>
    </submittedName>
</protein>
<dbReference type="InterPro" id="IPR016181">
    <property type="entry name" value="Acyl_CoA_acyltransferase"/>
</dbReference>
<feature type="domain" description="N-acetyltransferase" evidence="1">
    <location>
        <begin position="14"/>
        <end position="156"/>
    </location>
</feature>
<dbReference type="CDD" id="cd04301">
    <property type="entry name" value="NAT_SF"/>
    <property type="match status" value="1"/>
</dbReference>
<dbReference type="KEGG" id="hdi:HDIA_4116"/>
<dbReference type="InterPro" id="IPR000182">
    <property type="entry name" value="GNAT_dom"/>
</dbReference>
<accession>A0A2C9DBI2</accession>
<dbReference type="RefSeq" id="WP_099557879.1">
    <property type="nucleotide sequence ID" value="NZ_LT960614.1"/>
</dbReference>
<keyword evidence="2" id="KW-0808">Transferase</keyword>